<proteinExistence type="predicted"/>
<evidence type="ECO:0000313" key="2">
    <source>
        <dbReference type="Proteomes" id="UP000198211"/>
    </source>
</evidence>
<dbReference type="InterPro" id="IPR036397">
    <property type="entry name" value="RNaseH_sf"/>
</dbReference>
<dbReference type="PANTHER" id="PTHR47169">
    <property type="entry name" value="OS01G0541250 PROTEIN"/>
    <property type="match status" value="1"/>
</dbReference>
<dbReference type="Gene3D" id="3.30.420.10">
    <property type="entry name" value="Ribonuclease H-like superfamily/Ribonuclease H"/>
    <property type="match status" value="1"/>
</dbReference>
<evidence type="ECO:0008006" key="3">
    <source>
        <dbReference type="Google" id="ProtNLM"/>
    </source>
</evidence>
<dbReference type="GO" id="GO:0003676">
    <property type="term" value="F:nucleic acid binding"/>
    <property type="evidence" value="ECO:0007669"/>
    <property type="project" value="InterPro"/>
</dbReference>
<evidence type="ECO:0000313" key="1">
    <source>
        <dbReference type="EMBL" id="OWZ03197.1"/>
    </source>
</evidence>
<organism evidence="1 2">
    <name type="scientific">Phytophthora megakarya</name>
    <dbReference type="NCBI Taxonomy" id="4795"/>
    <lineage>
        <taxon>Eukaryota</taxon>
        <taxon>Sar</taxon>
        <taxon>Stramenopiles</taxon>
        <taxon>Oomycota</taxon>
        <taxon>Peronosporomycetes</taxon>
        <taxon>Peronosporales</taxon>
        <taxon>Peronosporaceae</taxon>
        <taxon>Phytophthora</taxon>
    </lineage>
</organism>
<comment type="caution">
    <text evidence="1">The sequence shown here is derived from an EMBL/GenBank/DDBJ whole genome shotgun (WGS) entry which is preliminary data.</text>
</comment>
<sequence>MIRSVYSAMLKDKVFPAIRAVWPTTSLLGDKRREIFVQQDNAGPHVLEHDTDIAKVGCKDGWKIRMKCQPARSPGMNVLDLGFFNAIQSIQYQEETYTIDQLISAVTRAFKATSYDSLDHCFLTLQNVLETVIQHHGHNDYMLQHYRKRRGLLPSSSPSSLTCDEAVVESGVHYLLCGALQFL</sequence>
<protein>
    <recommendedName>
        <fullName evidence="3">Mar9 Transposase</fullName>
    </recommendedName>
</protein>
<keyword evidence="2" id="KW-1185">Reference proteome</keyword>
<dbReference type="OrthoDB" id="125932at2759"/>
<dbReference type="Proteomes" id="UP000198211">
    <property type="component" value="Unassembled WGS sequence"/>
</dbReference>
<dbReference type="EMBL" id="NBNE01005667">
    <property type="protein sequence ID" value="OWZ03197.1"/>
    <property type="molecule type" value="Genomic_DNA"/>
</dbReference>
<gene>
    <name evidence="1" type="ORF">PHMEG_00025113</name>
</gene>
<dbReference type="AlphaFoldDB" id="A0A225VEG4"/>
<reference evidence="2" key="1">
    <citation type="submission" date="2017-03" db="EMBL/GenBank/DDBJ databases">
        <title>Phytopthora megakarya and P. palmivora, two closely related causual agents of cacao black pod achieved similar genome size and gene model numbers by different mechanisms.</title>
        <authorList>
            <person name="Ali S."/>
            <person name="Shao J."/>
            <person name="Larry D.J."/>
            <person name="Kronmiller B."/>
            <person name="Shen D."/>
            <person name="Strem M.D."/>
            <person name="Melnick R.L."/>
            <person name="Guiltinan M.J."/>
            <person name="Tyler B.M."/>
            <person name="Meinhardt L.W."/>
            <person name="Bailey B.A."/>
        </authorList>
    </citation>
    <scope>NUCLEOTIDE SEQUENCE [LARGE SCALE GENOMIC DNA]</scope>
    <source>
        <strain evidence="2">zdho120</strain>
    </source>
</reference>
<name>A0A225VEG4_9STRA</name>
<accession>A0A225VEG4</accession>